<accession>A0A6A5RES7</accession>
<gene>
    <name evidence="3" type="ORF">M421DRAFT_227754</name>
</gene>
<evidence type="ECO:0000313" key="3">
    <source>
        <dbReference type="EMBL" id="KAF1925939.1"/>
    </source>
</evidence>
<keyword evidence="2" id="KW-0812">Transmembrane</keyword>
<dbReference type="GeneID" id="54346026"/>
<sequence>MSSSKPPNPDEFEARQLISPGLENFPKDLPDRPGEKKLYLRTFIRNNKFRIIVCTIAFLTMIGGTVAAALYISAGMQRVNEGQAAISALASSPTTTAAPTLLQSTLTQTMMATQTSVVTGQITIPVSQLQPTINALATVQPAPAITCQAVDTAVTCGSLASQPEQRQ</sequence>
<dbReference type="RefSeq" id="XP_033446191.1">
    <property type="nucleotide sequence ID" value="XM_033588379.1"/>
</dbReference>
<feature type="region of interest" description="Disordered" evidence="1">
    <location>
        <begin position="1"/>
        <end position="30"/>
    </location>
</feature>
<evidence type="ECO:0000256" key="1">
    <source>
        <dbReference type="SAM" id="MobiDB-lite"/>
    </source>
</evidence>
<keyword evidence="2" id="KW-1133">Transmembrane helix</keyword>
<organism evidence="3 4">
    <name type="scientific">Didymella exigua CBS 183.55</name>
    <dbReference type="NCBI Taxonomy" id="1150837"/>
    <lineage>
        <taxon>Eukaryota</taxon>
        <taxon>Fungi</taxon>
        <taxon>Dikarya</taxon>
        <taxon>Ascomycota</taxon>
        <taxon>Pezizomycotina</taxon>
        <taxon>Dothideomycetes</taxon>
        <taxon>Pleosporomycetidae</taxon>
        <taxon>Pleosporales</taxon>
        <taxon>Pleosporineae</taxon>
        <taxon>Didymellaceae</taxon>
        <taxon>Didymella</taxon>
    </lineage>
</organism>
<dbReference type="OrthoDB" id="10494395at2759"/>
<name>A0A6A5RES7_9PLEO</name>
<proteinExistence type="predicted"/>
<keyword evidence="2" id="KW-0472">Membrane</keyword>
<keyword evidence="4" id="KW-1185">Reference proteome</keyword>
<evidence type="ECO:0000313" key="4">
    <source>
        <dbReference type="Proteomes" id="UP000800082"/>
    </source>
</evidence>
<protein>
    <submittedName>
        <fullName evidence="3">Uncharacterized protein</fullName>
    </submittedName>
</protein>
<dbReference type="Proteomes" id="UP000800082">
    <property type="component" value="Unassembled WGS sequence"/>
</dbReference>
<reference evidence="3" key="1">
    <citation type="journal article" date="2020" name="Stud. Mycol.">
        <title>101 Dothideomycetes genomes: a test case for predicting lifestyles and emergence of pathogens.</title>
        <authorList>
            <person name="Haridas S."/>
            <person name="Albert R."/>
            <person name="Binder M."/>
            <person name="Bloem J."/>
            <person name="Labutti K."/>
            <person name="Salamov A."/>
            <person name="Andreopoulos B."/>
            <person name="Baker S."/>
            <person name="Barry K."/>
            <person name="Bills G."/>
            <person name="Bluhm B."/>
            <person name="Cannon C."/>
            <person name="Castanera R."/>
            <person name="Culley D."/>
            <person name="Daum C."/>
            <person name="Ezra D."/>
            <person name="Gonzalez J."/>
            <person name="Henrissat B."/>
            <person name="Kuo A."/>
            <person name="Liang C."/>
            <person name="Lipzen A."/>
            <person name="Lutzoni F."/>
            <person name="Magnuson J."/>
            <person name="Mondo S."/>
            <person name="Nolan M."/>
            <person name="Ohm R."/>
            <person name="Pangilinan J."/>
            <person name="Park H.-J."/>
            <person name="Ramirez L."/>
            <person name="Alfaro M."/>
            <person name="Sun H."/>
            <person name="Tritt A."/>
            <person name="Yoshinaga Y."/>
            <person name="Zwiers L.-H."/>
            <person name="Turgeon B."/>
            <person name="Goodwin S."/>
            <person name="Spatafora J."/>
            <person name="Crous P."/>
            <person name="Grigoriev I."/>
        </authorList>
    </citation>
    <scope>NUCLEOTIDE SEQUENCE</scope>
    <source>
        <strain evidence="3">CBS 183.55</strain>
    </source>
</reference>
<dbReference type="EMBL" id="ML978980">
    <property type="protein sequence ID" value="KAF1925939.1"/>
    <property type="molecule type" value="Genomic_DNA"/>
</dbReference>
<feature type="transmembrane region" description="Helical" evidence="2">
    <location>
        <begin position="51"/>
        <end position="72"/>
    </location>
</feature>
<evidence type="ECO:0000256" key="2">
    <source>
        <dbReference type="SAM" id="Phobius"/>
    </source>
</evidence>
<dbReference type="AlphaFoldDB" id="A0A6A5RES7"/>